<keyword evidence="1" id="KW-1003">Cell membrane</keyword>
<keyword evidence="1" id="KW-0961">Cell wall biogenesis/degradation</keyword>
<comment type="subcellular location">
    <subcellularLocation>
        <location evidence="1">Cell membrane</location>
        <topology evidence="1">Multi-pass membrane protein</topology>
    </subcellularLocation>
</comment>
<evidence type="ECO:0000313" key="3">
    <source>
        <dbReference type="Proteomes" id="UP000283269"/>
    </source>
</evidence>
<sequence length="189" mass="20826">MLRRRHTVLGPLQPGNVQPLLFAPTTPAALHHLPGPLIRRVPPALGAAPRLAPTPAVPCRAPALSFNPLLSPPFPAAVVYGDHRERQSYGPNTSTPHSSMATSCSITPCPKRCSQCVRTAPSTNSPTCVPNTFKDLGFMLQQVYYDPPRRTELFIVMTMYNEHEELFCHTMHGGIKNVAHLCKRDRTKT</sequence>
<dbReference type="InParanoid" id="A0A409X638"/>
<keyword evidence="1" id="KW-0808">Transferase</keyword>
<gene>
    <name evidence="2" type="ORF">CVT25_006915</name>
</gene>
<protein>
    <recommendedName>
        <fullName evidence="1">Chitin synthase</fullName>
        <ecNumber evidence="1">2.4.1.16</ecNumber>
    </recommendedName>
</protein>
<comment type="catalytic activity">
    <reaction evidence="1">
        <text>[(1-&gt;4)-N-acetyl-beta-D-glucosaminyl](n) + UDP-N-acetyl-alpha-D-glucosamine = [(1-&gt;4)-N-acetyl-beta-D-glucosaminyl](n+1) + UDP + H(+)</text>
        <dbReference type="Rhea" id="RHEA:16637"/>
        <dbReference type="Rhea" id="RHEA-COMP:9593"/>
        <dbReference type="Rhea" id="RHEA-COMP:9595"/>
        <dbReference type="ChEBI" id="CHEBI:15378"/>
        <dbReference type="ChEBI" id="CHEBI:17029"/>
        <dbReference type="ChEBI" id="CHEBI:57705"/>
        <dbReference type="ChEBI" id="CHEBI:58223"/>
        <dbReference type="EC" id="2.4.1.16"/>
    </reaction>
</comment>
<dbReference type="AlphaFoldDB" id="A0A409X638"/>
<dbReference type="EC" id="2.4.1.16" evidence="1"/>
<keyword evidence="1" id="KW-0328">Glycosyltransferase</keyword>
<name>A0A409X638_PSICY</name>
<dbReference type="EMBL" id="NHYD01002538">
    <property type="protein sequence ID" value="PPQ86197.1"/>
    <property type="molecule type" value="Genomic_DNA"/>
</dbReference>
<reference evidence="2 3" key="1">
    <citation type="journal article" date="2018" name="Evol. Lett.">
        <title>Horizontal gene cluster transfer increased hallucinogenic mushroom diversity.</title>
        <authorList>
            <person name="Reynolds H.T."/>
            <person name="Vijayakumar V."/>
            <person name="Gluck-Thaler E."/>
            <person name="Korotkin H.B."/>
            <person name="Matheny P.B."/>
            <person name="Slot J.C."/>
        </authorList>
    </citation>
    <scope>NUCLEOTIDE SEQUENCE [LARGE SCALE GENOMIC DNA]</scope>
    <source>
        <strain evidence="2 3">2631</strain>
    </source>
</reference>
<comment type="caution">
    <text evidence="2">The sequence shown here is derived from an EMBL/GenBank/DDBJ whole genome shotgun (WGS) entry which is preliminary data.</text>
</comment>
<dbReference type="Proteomes" id="UP000283269">
    <property type="component" value="Unassembled WGS sequence"/>
</dbReference>
<proteinExistence type="inferred from homology"/>
<evidence type="ECO:0000256" key="1">
    <source>
        <dbReference type="RuleBase" id="RU366040"/>
    </source>
</evidence>
<comment type="function">
    <text evidence="1">Polymerizes chitin, a structural polymer of the cell wall and septum, by transferring the sugar moiety of UDP-GlcNAc to the non-reducing end of the growing chitin polymer.</text>
</comment>
<dbReference type="GO" id="GO:0004100">
    <property type="term" value="F:chitin synthase activity"/>
    <property type="evidence" value="ECO:0007669"/>
    <property type="project" value="InterPro"/>
</dbReference>
<keyword evidence="1" id="KW-0472">Membrane</keyword>
<dbReference type="OrthoDB" id="5310420at2759"/>
<evidence type="ECO:0000313" key="2">
    <source>
        <dbReference type="EMBL" id="PPQ86197.1"/>
    </source>
</evidence>
<dbReference type="Pfam" id="PF01644">
    <property type="entry name" value="Chitin_synth_1"/>
    <property type="match status" value="1"/>
</dbReference>
<keyword evidence="3" id="KW-1185">Reference proteome</keyword>
<dbReference type="STRING" id="93625.A0A409X638"/>
<organism evidence="2 3">
    <name type="scientific">Psilocybe cyanescens</name>
    <dbReference type="NCBI Taxonomy" id="93625"/>
    <lineage>
        <taxon>Eukaryota</taxon>
        <taxon>Fungi</taxon>
        <taxon>Dikarya</taxon>
        <taxon>Basidiomycota</taxon>
        <taxon>Agaricomycotina</taxon>
        <taxon>Agaricomycetes</taxon>
        <taxon>Agaricomycetidae</taxon>
        <taxon>Agaricales</taxon>
        <taxon>Agaricineae</taxon>
        <taxon>Strophariaceae</taxon>
        <taxon>Psilocybe</taxon>
    </lineage>
</organism>
<accession>A0A409X638</accession>
<comment type="similarity">
    <text evidence="1">Belongs to the chitin synthase family.</text>
</comment>